<proteinExistence type="predicted"/>
<feature type="compositionally biased region" description="Polar residues" evidence="5">
    <location>
        <begin position="285"/>
        <end position="294"/>
    </location>
</feature>
<dbReference type="InterPro" id="IPR036322">
    <property type="entry name" value="WD40_repeat_dom_sf"/>
</dbReference>
<keyword evidence="1 4" id="KW-0853">WD repeat</keyword>
<dbReference type="Proteomes" id="UP001470230">
    <property type="component" value="Unassembled WGS sequence"/>
</dbReference>
<name>A0ABR2GLE7_9EUKA</name>
<feature type="compositionally biased region" description="Low complexity" evidence="5">
    <location>
        <begin position="275"/>
        <end position="284"/>
    </location>
</feature>
<dbReference type="Pfam" id="PF00400">
    <property type="entry name" value="WD40"/>
    <property type="match status" value="3"/>
</dbReference>
<dbReference type="InterPro" id="IPR015943">
    <property type="entry name" value="WD40/YVTN_repeat-like_dom_sf"/>
</dbReference>
<dbReference type="SUPFAM" id="SSF50978">
    <property type="entry name" value="WD40 repeat-like"/>
    <property type="match status" value="1"/>
</dbReference>
<dbReference type="PANTHER" id="PTHR19918:SF1">
    <property type="entry name" value="FIZZY-RELATED PROTEIN HOMOLOG"/>
    <property type="match status" value="1"/>
</dbReference>
<comment type="caution">
    <text evidence="6">The sequence shown here is derived from an EMBL/GenBank/DDBJ whole genome shotgun (WGS) entry which is preliminary data.</text>
</comment>
<protein>
    <recommendedName>
        <fullName evidence="9">Anaphase-promoting complex subunit 4 WD40 domain-containing protein</fullName>
    </recommendedName>
</protein>
<evidence type="ECO:0000256" key="1">
    <source>
        <dbReference type="ARBA" id="ARBA00022574"/>
    </source>
</evidence>
<sequence>MTYADILSQTPRANRTSSDRLISPPRIPSPRGSLTPDPKRPESRLSSKSALRFSMAPLSPTRKTSSNCFLLSRSFSTGGCGIPHKLFQTNSTDIALSPRRKNSTGRNSDLSSPGSSSFLQNKRYLPSKPSHELQFSDIPSDFYISPMDWSKHDIIAFALSTELAFINPKTEEFSVPPSPLDATSVKFDNSGESLALGCEDGHLEIFDVLSLTTKSTFDLFENSTVLVSDWNEDIIVSGGRDGMMSVIDTRIGEPVIYDKIHAEEVCCVKFCDRSTSTTTTSTRSPLKNQAAPSTTSSMINHYNYSSTASQLANDDNNNFSSVYISSSTDLNDVSVESSSSVSSNLRLSLNLNLNSDEMTPFSSSFDSSINLNTSINSPVSSISLSSSNCIFATSGNDCVVKLWDMRNLNEPTLVFSQHTAAVRAIQFSPTAPNIIATGGGTSDKTIKLWNYLTGDLISSINTGSQVCNLFWNEEYNEILSTHGFSQNQLALWKGTDLSPIAQFHEHKQRVLFMAVSPDSTRVATAAPNDGMLIWKMFPSNRLSLTHSMMLLR</sequence>
<evidence type="ECO:0000256" key="5">
    <source>
        <dbReference type="SAM" id="MobiDB-lite"/>
    </source>
</evidence>
<dbReference type="SMART" id="SM00320">
    <property type="entry name" value="WD40"/>
    <property type="match status" value="5"/>
</dbReference>
<feature type="repeat" description="WD" evidence="4">
    <location>
        <begin position="503"/>
        <end position="536"/>
    </location>
</feature>
<dbReference type="PANTHER" id="PTHR19918">
    <property type="entry name" value="CELL DIVISION CYCLE 20 CDC20 FIZZY -RELATED"/>
    <property type="match status" value="1"/>
</dbReference>
<keyword evidence="2" id="KW-0677">Repeat</keyword>
<dbReference type="Gene3D" id="2.130.10.10">
    <property type="entry name" value="YVTN repeat-like/Quinoprotein amine dehydrogenase"/>
    <property type="match status" value="2"/>
</dbReference>
<feature type="region of interest" description="Disordered" evidence="5">
    <location>
        <begin position="1"/>
        <end position="64"/>
    </location>
</feature>
<evidence type="ECO:0000256" key="2">
    <source>
        <dbReference type="ARBA" id="ARBA00022737"/>
    </source>
</evidence>
<feature type="compositionally biased region" description="Low complexity" evidence="5">
    <location>
        <begin position="108"/>
        <end position="117"/>
    </location>
</feature>
<feature type="region of interest" description="Disordered" evidence="5">
    <location>
        <begin position="275"/>
        <end position="294"/>
    </location>
</feature>
<organism evidence="6 8">
    <name type="scientific">Tritrichomonas musculus</name>
    <dbReference type="NCBI Taxonomy" id="1915356"/>
    <lineage>
        <taxon>Eukaryota</taxon>
        <taxon>Metamonada</taxon>
        <taxon>Parabasalia</taxon>
        <taxon>Tritrichomonadida</taxon>
        <taxon>Tritrichomonadidae</taxon>
        <taxon>Tritrichomonas</taxon>
    </lineage>
</organism>
<dbReference type="PROSITE" id="PS50082">
    <property type="entry name" value="WD_REPEATS_2"/>
    <property type="match status" value="3"/>
</dbReference>
<dbReference type="EMBL" id="JAPFFF010000002">
    <property type="protein sequence ID" value="KAK8897180.1"/>
    <property type="molecule type" value="Genomic_DNA"/>
</dbReference>
<evidence type="ECO:0008006" key="9">
    <source>
        <dbReference type="Google" id="ProtNLM"/>
    </source>
</evidence>
<keyword evidence="8" id="KW-1185">Reference proteome</keyword>
<accession>A0ABR2GLE7</accession>
<dbReference type="EMBL" id="JAPFFF010000323">
    <property type="protein sequence ID" value="KAK8834754.1"/>
    <property type="molecule type" value="Genomic_DNA"/>
</dbReference>
<dbReference type="InterPro" id="IPR001680">
    <property type="entry name" value="WD40_rpt"/>
</dbReference>
<evidence type="ECO:0000313" key="6">
    <source>
        <dbReference type="EMBL" id="KAK8834754.1"/>
    </source>
</evidence>
<feature type="region of interest" description="Disordered" evidence="5">
    <location>
        <begin position="93"/>
        <end position="123"/>
    </location>
</feature>
<feature type="compositionally biased region" description="Low complexity" evidence="5">
    <location>
        <begin position="19"/>
        <end position="34"/>
    </location>
</feature>
<evidence type="ECO:0000256" key="4">
    <source>
        <dbReference type="PROSITE-ProRule" id="PRU00221"/>
    </source>
</evidence>
<gene>
    <name evidence="7" type="ORF">M9Y10_015115</name>
    <name evidence="6" type="ORF">M9Y10_025831</name>
</gene>
<keyword evidence="3" id="KW-0131">Cell cycle</keyword>
<reference evidence="6 8" key="1">
    <citation type="submission" date="2024-04" db="EMBL/GenBank/DDBJ databases">
        <title>Tritrichomonas musculus Genome.</title>
        <authorList>
            <person name="Alves-Ferreira E."/>
            <person name="Grigg M."/>
            <person name="Lorenzi H."/>
            <person name="Galac M."/>
        </authorList>
    </citation>
    <scope>NUCLEOTIDE SEQUENCE [LARGE SCALE GENOMIC DNA]</scope>
    <source>
        <strain evidence="6 8">EAF2021</strain>
    </source>
</reference>
<evidence type="ECO:0000313" key="8">
    <source>
        <dbReference type="Proteomes" id="UP001470230"/>
    </source>
</evidence>
<evidence type="ECO:0000256" key="3">
    <source>
        <dbReference type="ARBA" id="ARBA00023306"/>
    </source>
</evidence>
<feature type="compositionally biased region" description="Polar residues" evidence="5">
    <location>
        <begin position="7"/>
        <end position="16"/>
    </location>
</feature>
<feature type="repeat" description="WD" evidence="4">
    <location>
        <begin position="415"/>
        <end position="459"/>
    </location>
</feature>
<evidence type="ECO:0000313" key="7">
    <source>
        <dbReference type="EMBL" id="KAK8897180.1"/>
    </source>
</evidence>
<feature type="repeat" description="WD" evidence="4">
    <location>
        <begin position="372"/>
        <end position="407"/>
    </location>
</feature>
<dbReference type="InterPro" id="IPR033010">
    <property type="entry name" value="Cdc20/Fizzy"/>
</dbReference>